<sequence length="56" mass="6663">MCFGYKISATAYRLHLSHYRLMVHMCPCRRPLFSLLYRQLAKFSAILRGSRTRRAN</sequence>
<dbReference type="EMBL" id="JABFAC010000012">
    <property type="protein sequence ID" value="MBA0631291.1"/>
    <property type="molecule type" value="Genomic_DNA"/>
</dbReference>
<protein>
    <submittedName>
        <fullName evidence="1">Uncharacterized protein</fullName>
    </submittedName>
</protein>
<name>A0A7J8SYV1_GOSDV</name>
<organism evidence="1 2">
    <name type="scientific">Gossypium davidsonii</name>
    <name type="common">Davidson's cotton</name>
    <name type="synonym">Gossypium klotzschianum subsp. davidsonii</name>
    <dbReference type="NCBI Taxonomy" id="34287"/>
    <lineage>
        <taxon>Eukaryota</taxon>
        <taxon>Viridiplantae</taxon>
        <taxon>Streptophyta</taxon>
        <taxon>Embryophyta</taxon>
        <taxon>Tracheophyta</taxon>
        <taxon>Spermatophyta</taxon>
        <taxon>Magnoliopsida</taxon>
        <taxon>eudicotyledons</taxon>
        <taxon>Gunneridae</taxon>
        <taxon>Pentapetalae</taxon>
        <taxon>rosids</taxon>
        <taxon>malvids</taxon>
        <taxon>Malvales</taxon>
        <taxon>Malvaceae</taxon>
        <taxon>Malvoideae</taxon>
        <taxon>Gossypium</taxon>
    </lineage>
</organism>
<evidence type="ECO:0000313" key="1">
    <source>
        <dbReference type="EMBL" id="MBA0631291.1"/>
    </source>
</evidence>
<proteinExistence type="predicted"/>
<dbReference type="Proteomes" id="UP000593561">
    <property type="component" value="Unassembled WGS sequence"/>
</dbReference>
<accession>A0A7J8SYV1</accession>
<keyword evidence="2" id="KW-1185">Reference proteome</keyword>
<dbReference type="AlphaFoldDB" id="A0A7J8SYV1"/>
<evidence type="ECO:0000313" key="2">
    <source>
        <dbReference type="Proteomes" id="UP000593561"/>
    </source>
</evidence>
<comment type="caution">
    <text evidence="1">The sequence shown here is derived from an EMBL/GenBank/DDBJ whole genome shotgun (WGS) entry which is preliminary data.</text>
</comment>
<reference evidence="1 2" key="1">
    <citation type="journal article" date="2019" name="Genome Biol. Evol.">
        <title>Insights into the evolution of the New World diploid cottons (Gossypium, subgenus Houzingenia) based on genome sequencing.</title>
        <authorList>
            <person name="Grover C.E."/>
            <person name="Arick M.A. 2nd"/>
            <person name="Thrash A."/>
            <person name="Conover J.L."/>
            <person name="Sanders W.S."/>
            <person name="Peterson D.G."/>
            <person name="Frelichowski J.E."/>
            <person name="Scheffler J.A."/>
            <person name="Scheffler B.E."/>
            <person name="Wendel J.F."/>
        </authorList>
    </citation>
    <scope>NUCLEOTIDE SEQUENCE [LARGE SCALE GENOMIC DNA]</scope>
    <source>
        <strain evidence="1">27</strain>
        <tissue evidence="1">Leaf</tissue>
    </source>
</reference>
<gene>
    <name evidence="1" type="ORF">Godav_003297</name>
</gene>